<dbReference type="GO" id="GO:0008270">
    <property type="term" value="F:zinc ion binding"/>
    <property type="evidence" value="ECO:0007669"/>
    <property type="project" value="UniProtKB-KW"/>
</dbReference>
<evidence type="ECO:0000313" key="11">
    <source>
        <dbReference type="Proteomes" id="UP000012073"/>
    </source>
</evidence>
<evidence type="ECO:0000256" key="1">
    <source>
        <dbReference type="ARBA" id="ARBA00004123"/>
    </source>
</evidence>
<dbReference type="GO" id="GO:0010468">
    <property type="term" value="P:regulation of gene expression"/>
    <property type="evidence" value="ECO:0007669"/>
    <property type="project" value="TreeGrafter"/>
</dbReference>
<dbReference type="InterPro" id="IPR036236">
    <property type="entry name" value="Znf_C2H2_sf"/>
</dbReference>
<keyword evidence="6" id="KW-0539">Nucleus</keyword>
<keyword evidence="4 7" id="KW-0863">Zinc-finger</keyword>
<dbReference type="PANTHER" id="PTHR16515">
    <property type="entry name" value="PR DOMAIN ZINC FINGER PROTEIN"/>
    <property type="match status" value="1"/>
</dbReference>
<dbReference type="SUPFAM" id="SSF57667">
    <property type="entry name" value="beta-beta-alpha zinc fingers"/>
    <property type="match status" value="3"/>
</dbReference>
<dbReference type="OrthoDB" id="5693at2759"/>
<dbReference type="PROSITE" id="PS00028">
    <property type="entry name" value="ZINC_FINGER_C2H2_1"/>
    <property type="match status" value="5"/>
</dbReference>
<feature type="compositionally biased region" description="Low complexity" evidence="8">
    <location>
        <begin position="93"/>
        <end position="104"/>
    </location>
</feature>
<evidence type="ECO:0000256" key="6">
    <source>
        <dbReference type="ARBA" id="ARBA00023242"/>
    </source>
</evidence>
<dbReference type="PhylomeDB" id="R7Q3T1"/>
<dbReference type="RefSeq" id="XP_005712178.1">
    <property type="nucleotide sequence ID" value="XM_005712121.1"/>
</dbReference>
<evidence type="ECO:0000256" key="8">
    <source>
        <dbReference type="SAM" id="MobiDB-lite"/>
    </source>
</evidence>
<organism evidence="10 11">
    <name type="scientific">Chondrus crispus</name>
    <name type="common">Carrageen Irish moss</name>
    <name type="synonym">Polymorpha crispa</name>
    <dbReference type="NCBI Taxonomy" id="2769"/>
    <lineage>
        <taxon>Eukaryota</taxon>
        <taxon>Rhodophyta</taxon>
        <taxon>Florideophyceae</taxon>
        <taxon>Rhodymeniophycidae</taxon>
        <taxon>Gigartinales</taxon>
        <taxon>Gigartinaceae</taxon>
        <taxon>Chondrus</taxon>
    </lineage>
</organism>
<dbReference type="FunFam" id="3.30.160.60:FF:000065">
    <property type="entry name" value="B-cell CLL/lymphoma 6, member B"/>
    <property type="match status" value="1"/>
</dbReference>
<evidence type="ECO:0000256" key="4">
    <source>
        <dbReference type="ARBA" id="ARBA00022771"/>
    </source>
</evidence>
<feature type="domain" description="C2H2-type" evidence="9">
    <location>
        <begin position="226"/>
        <end position="254"/>
    </location>
</feature>
<dbReference type="PROSITE" id="PS50157">
    <property type="entry name" value="ZINC_FINGER_C2H2_2"/>
    <property type="match status" value="5"/>
</dbReference>
<feature type="compositionally biased region" description="Gly residues" evidence="8">
    <location>
        <begin position="120"/>
        <end position="131"/>
    </location>
</feature>
<dbReference type="GO" id="GO:0005634">
    <property type="term" value="C:nucleus"/>
    <property type="evidence" value="ECO:0007669"/>
    <property type="project" value="UniProtKB-SubCell"/>
</dbReference>
<feature type="domain" description="C2H2-type" evidence="9">
    <location>
        <begin position="255"/>
        <end position="283"/>
    </location>
</feature>
<dbReference type="STRING" id="2769.R7Q3T1"/>
<dbReference type="KEGG" id="ccp:CHC_T00001481001"/>
<evidence type="ECO:0000256" key="5">
    <source>
        <dbReference type="ARBA" id="ARBA00022833"/>
    </source>
</evidence>
<evidence type="ECO:0000256" key="7">
    <source>
        <dbReference type="PROSITE-ProRule" id="PRU00042"/>
    </source>
</evidence>
<dbReference type="EMBL" id="HG001512">
    <property type="protein sequence ID" value="CDF32513.1"/>
    <property type="molecule type" value="Genomic_DNA"/>
</dbReference>
<feature type="domain" description="C2H2-type" evidence="9">
    <location>
        <begin position="168"/>
        <end position="196"/>
    </location>
</feature>
<evidence type="ECO:0000313" key="10">
    <source>
        <dbReference type="EMBL" id="CDF32513.1"/>
    </source>
</evidence>
<feature type="domain" description="C2H2-type" evidence="9">
    <location>
        <begin position="139"/>
        <end position="167"/>
    </location>
</feature>
<evidence type="ECO:0000256" key="2">
    <source>
        <dbReference type="ARBA" id="ARBA00022723"/>
    </source>
</evidence>
<feature type="region of interest" description="Disordered" evidence="8">
    <location>
        <begin position="271"/>
        <end position="291"/>
    </location>
</feature>
<comment type="subcellular location">
    <subcellularLocation>
        <location evidence="1">Nucleus</location>
    </subcellularLocation>
</comment>
<name>R7Q3T1_CHOCR</name>
<dbReference type="Gene3D" id="3.30.160.60">
    <property type="entry name" value="Classic Zinc Finger"/>
    <property type="match status" value="3"/>
</dbReference>
<feature type="region of interest" description="Disordered" evidence="8">
    <location>
        <begin position="93"/>
        <end position="138"/>
    </location>
</feature>
<dbReference type="InterPro" id="IPR050331">
    <property type="entry name" value="Zinc_finger"/>
</dbReference>
<feature type="region of interest" description="Disordered" evidence="8">
    <location>
        <begin position="1"/>
        <end position="77"/>
    </location>
</feature>
<evidence type="ECO:0000256" key="3">
    <source>
        <dbReference type="ARBA" id="ARBA00022737"/>
    </source>
</evidence>
<keyword evidence="3" id="KW-0677">Repeat</keyword>
<dbReference type="SMART" id="SM00355">
    <property type="entry name" value="ZnF_C2H2"/>
    <property type="match status" value="5"/>
</dbReference>
<sequence length="291" mass="32439">MFASFINRKNRTSNPSAHPPSHPSRPQSNLRPLRSSYYPSPAASKHAYYDQSPGAIGVPSASTEDAPPRKRTRVLQRQSANIDGIVLRTHSAHASLHSSASGKLSKARSVNRAQLPSTGPPGGSSSRGGGNKPPSQKRFPCQRCDAVFAQNGQLSRHVRRVHDKLRPFACEHCGRLFGARSDRSRHVTIVHKKVRQFPCERCGFEFQAKTHLEAHVRTVHDGQRPYSCNQCGFSFGLRSNLLTHQRAVHEKEAKWICPTCQTAFNRKHDMHRHQKLMHEGSPASASASRKR</sequence>
<proteinExistence type="predicted"/>
<keyword evidence="5" id="KW-0862">Zinc</keyword>
<evidence type="ECO:0000259" key="9">
    <source>
        <dbReference type="PROSITE" id="PS50157"/>
    </source>
</evidence>
<dbReference type="Gramene" id="CDF32513">
    <property type="protein sequence ID" value="CDF32513"/>
    <property type="gene ID" value="CHC_T00001481001"/>
</dbReference>
<dbReference type="GeneID" id="17319894"/>
<accession>R7Q3T1</accession>
<dbReference type="Proteomes" id="UP000012073">
    <property type="component" value="Unassembled WGS sequence"/>
</dbReference>
<dbReference type="PANTHER" id="PTHR16515:SF49">
    <property type="entry name" value="GASTRULA ZINC FINGER PROTEIN XLCGF49.1-LIKE-RELATED"/>
    <property type="match status" value="1"/>
</dbReference>
<reference evidence="11" key="1">
    <citation type="journal article" date="2013" name="Proc. Natl. Acad. Sci. U.S.A.">
        <title>Genome structure and metabolic features in the red seaweed Chondrus crispus shed light on evolution of the Archaeplastida.</title>
        <authorList>
            <person name="Collen J."/>
            <person name="Porcel B."/>
            <person name="Carre W."/>
            <person name="Ball S.G."/>
            <person name="Chaparro C."/>
            <person name="Tonon T."/>
            <person name="Barbeyron T."/>
            <person name="Michel G."/>
            <person name="Noel B."/>
            <person name="Valentin K."/>
            <person name="Elias M."/>
            <person name="Artiguenave F."/>
            <person name="Arun A."/>
            <person name="Aury J.M."/>
            <person name="Barbosa-Neto J.F."/>
            <person name="Bothwell J.H."/>
            <person name="Bouget F.Y."/>
            <person name="Brillet L."/>
            <person name="Cabello-Hurtado F."/>
            <person name="Capella-Gutierrez S."/>
            <person name="Charrier B."/>
            <person name="Cladiere L."/>
            <person name="Cock J.M."/>
            <person name="Coelho S.M."/>
            <person name="Colleoni C."/>
            <person name="Czjzek M."/>
            <person name="Da Silva C."/>
            <person name="Delage L."/>
            <person name="Denoeud F."/>
            <person name="Deschamps P."/>
            <person name="Dittami S.M."/>
            <person name="Gabaldon T."/>
            <person name="Gachon C.M."/>
            <person name="Groisillier A."/>
            <person name="Herve C."/>
            <person name="Jabbari K."/>
            <person name="Katinka M."/>
            <person name="Kloareg B."/>
            <person name="Kowalczyk N."/>
            <person name="Labadie K."/>
            <person name="Leblanc C."/>
            <person name="Lopez P.J."/>
            <person name="McLachlan D.H."/>
            <person name="Meslet-Cladiere L."/>
            <person name="Moustafa A."/>
            <person name="Nehr Z."/>
            <person name="Nyvall Collen P."/>
            <person name="Panaud O."/>
            <person name="Partensky F."/>
            <person name="Poulain J."/>
            <person name="Rensing S.A."/>
            <person name="Rousvoal S."/>
            <person name="Samson G."/>
            <person name="Symeonidi A."/>
            <person name="Weissenbach J."/>
            <person name="Zambounis A."/>
            <person name="Wincker P."/>
            <person name="Boyen C."/>
        </authorList>
    </citation>
    <scope>NUCLEOTIDE SEQUENCE [LARGE SCALE GENOMIC DNA]</scope>
    <source>
        <strain evidence="11">cv. Stackhouse</strain>
    </source>
</reference>
<gene>
    <name evidence="10" type="ORF">CHC_T00001481001</name>
</gene>
<feature type="domain" description="C2H2-type" evidence="9">
    <location>
        <begin position="197"/>
        <end position="225"/>
    </location>
</feature>
<keyword evidence="2" id="KW-0479">Metal-binding</keyword>
<dbReference type="InterPro" id="IPR013087">
    <property type="entry name" value="Znf_C2H2_type"/>
</dbReference>
<keyword evidence="11" id="KW-1185">Reference proteome</keyword>
<dbReference type="Pfam" id="PF00096">
    <property type="entry name" value="zf-C2H2"/>
    <property type="match status" value="3"/>
</dbReference>
<dbReference type="AlphaFoldDB" id="R7Q3T1"/>
<protein>
    <recommendedName>
        <fullName evidence="9">C2H2-type domain-containing protein</fullName>
    </recommendedName>
</protein>